<dbReference type="PANTHER" id="PTHR43848">
    <property type="entry name" value="PUTRESCINE TRANSPORT SYSTEM PERMEASE PROTEIN POTI"/>
    <property type="match status" value="1"/>
</dbReference>
<dbReference type="GO" id="GO:0005886">
    <property type="term" value="C:plasma membrane"/>
    <property type="evidence" value="ECO:0007669"/>
    <property type="project" value="UniProtKB-SubCell"/>
</dbReference>
<keyword evidence="4" id="KW-1003">Cell membrane</keyword>
<feature type="domain" description="ABC transmembrane type-1" evidence="9">
    <location>
        <begin position="72"/>
        <end position="260"/>
    </location>
</feature>
<dbReference type="RefSeq" id="WP_072429422.1">
    <property type="nucleotide sequence ID" value="NZ_FPKR01000012.1"/>
</dbReference>
<name>A0A1K2HNE4_9NEIS</name>
<keyword evidence="5 8" id="KW-0812">Transmembrane</keyword>
<proteinExistence type="inferred from homology"/>
<dbReference type="InterPro" id="IPR051789">
    <property type="entry name" value="Bact_Polyamine_Transport"/>
</dbReference>
<keyword evidence="7 8" id="KW-0472">Membrane</keyword>
<evidence type="ECO:0000259" key="9">
    <source>
        <dbReference type="PROSITE" id="PS50928"/>
    </source>
</evidence>
<evidence type="ECO:0000256" key="5">
    <source>
        <dbReference type="ARBA" id="ARBA00022692"/>
    </source>
</evidence>
<comment type="subcellular location">
    <subcellularLocation>
        <location evidence="1 8">Cell membrane</location>
        <topology evidence="1 8">Multi-pass membrane protein</topology>
    </subcellularLocation>
</comment>
<dbReference type="STRING" id="1121279.SAMN02745887_02924"/>
<dbReference type="Pfam" id="PF00528">
    <property type="entry name" value="BPD_transp_1"/>
    <property type="match status" value="1"/>
</dbReference>
<sequence length="275" mass="29722">MRSDTASGMQPAAPLWLRGLAWGGLLFLHFPLVVVCLYAFNTEASAFSFPLQGFTLHWFEAALAREDVLQAIWLSLKVASGATLLALLLGGLAAAALYRRNFLGRDAITVMLSLPIALPGIVTGIALLSTFKLAEVDPNFWTILIGHATFCMVVVYNNVIARFRRMPYSLVEASMDLGADSLQTFRHVVLPQIATALLAGGVLAFALSFDEIIVTTFTAGHEKTLPIWLLNQLGRPRDVPITNVVAMLVMLLTMGPILLAWKLTQGTEAVAGSGK</sequence>
<feature type="transmembrane region" description="Helical" evidence="8">
    <location>
        <begin position="110"/>
        <end position="128"/>
    </location>
</feature>
<comment type="similarity">
    <text evidence="2">Belongs to the binding-protein-dependent transport system permease family. CysTW subfamily.</text>
</comment>
<organism evidence="10 11">
    <name type="scientific">Chitinimonas taiwanensis DSM 18899</name>
    <dbReference type="NCBI Taxonomy" id="1121279"/>
    <lineage>
        <taxon>Bacteria</taxon>
        <taxon>Pseudomonadati</taxon>
        <taxon>Pseudomonadota</taxon>
        <taxon>Betaproteobacteria</taxon>
        <taxon>Neisseriales</taxon>
        <taxon>Chitinibacteraceae</taxon>
        <taxon>Chitinimonas</taxon>
    </lineage>
</organism>
<keyword evidence="3 8" id="KW-0813">Transport</keyword>
<evidence type="ECO:0000256" key="1">
    <source>
        <dbReference type="ARBA" id="ARBA00004651"/>
    </source>
</evidence>
<keyword evidence="11" id="KW-1185">Reference proteome</keyword>
<evidence type="ECO:0000313" key="11">
    <source>
        <dbReference type="Proteomes" id="UP000186513"/>
    </source>
</evidence>
<feature type="transmembrane region" description="Helical" evidence="8">
    <location>
        <begin position="140"/>
        <end position="159"/>
    </location>
</feature>
<feature type="transmembrane region" description="Helical" evidence="8">
    <location>
        <begin position="196"/>
        <end position="219"/>
    </location>
</feature>
<feature type="transmembrane region" description="Helical" evidence="8">
    <location>
        <begin position="239"/>
        <end position="261"/>
    </location>
</feature>
<gene>
    <name evidence="10" type="ORF">SAMN02745887_02924</name>
</gene>
<evidence type="ECO:0000313" key="10">
    <source>
        <dbReference type="EMBL" id="SFZ78336.1"/>
    </source>
</evidence>
<dbReference type="InterPro" id="IPR000515">
    <property type="entry name" value="MetI-like"/>
</dbReference>
<accession>A0A1K2HNE4</accession>
<evidence type="ECO:0000256" key="8">
    <source>
        <dbReference type="RuleBase" id="RU363032"/>
    </source>
</evidence>
<evidence type="ECO:0000256" key="4">
    <source>
        <dbReference type="ARBA" id="ARBA00022475"/>
    </source>
</evidence>
<dbReference type="Gene3D" id="1.10.3720.10">
    <property type="entry name" value="MetI-like"/>
    <property type="match status" value="1"/>
</dbReference>
<keyword evidence="6 8" id="KW-1133">Transmembrane helix</keyword>
<feature type="transmembrane region" description="Helical" evidence="8">
    <location>
        <begin position="78"/>
        <end position="98"/>
    </location>
</feature>
<reference evidence="10 11" key="1">
    <citation type="submission" date="2016-11" db="EMBL/GenBank/DDBJ databases">
        <authorList>
            <person name="Jaros S."/>
            <person name="Januszkiewicz K."/>
            <person name="Wedrychowicz H."/>
        </authorList>
    </citation>
    <scope>NUCLEOTIDE SEQUENCE [LARGE SCALE GENOMIC DNA]</scope>
    <source>
        <strain evidence="10 11">DSM 18899</strain>
    </source>
</reference>
<dbReference type="GO" id="GO:0055085">
    <property type="term" value="P:transmembrane transport"/>
    <property type="evidence" value="ECO:0007669"/>
    <property type="project" value="InterPro"/>
</dbReference>
<evidence type="ECO:0000256" key="7">
    <source>
        <dbReference type="ARBA" id="ARBA00023136"/>
    </source>
</evidence>
<evidence type="ECO:0000256" key="2">
    <source>
        <dbReference type="ARBA" id="ARBA00007069"/>
    </source>
</evidence>
<evidence type="ECO:0000256" key="3">
    <source>
        <dbReference type="ARBA" id="ARBA00022448"/>
    </source>
</evidence>
<dbReference type="PROSITE" id="PS50928">
    <property type="entry name" value="ABC_TM1"/>
    <property type="match status" value="1"/>
</dbReference>
<dbReference type="AlphaFoldDB" id="A0A1K2HNE4"/>
<protein>
    <submittedName>
        <fullName evidence="10">Putative spermidine/putrescine transport system permease protein</fullName>
    </submittedName>
</protein>
<dbReference type="OrthoDB" id="9178195at2"/>
<dbReference type="PANTHER" id="PTHR43848:SF2">
    <property type="entry name" value="PUTRESCINE TRANSPORT SYSTEM PERMEASE PROTEIN POTI"/>
    <property type="match status" value="1"/>
</dbReference>
<dbReference type="EMBL" id="FPKR01000012">
    <property type="protein sequence ID" value="SFZ78336.1"/>
    <property type="molecule type" value="Genomic_DNA"/>
</dbReference>
<dbReference type="CDD" id="cd06261">
    <property type="entry name" value="TM_PBP2"/>
    <property type="match status" value="1"/>
</dbReference>
<evidence type="ECO:0000256" key="6">
    <source>
        <dbReference type="ARBA" id="ARBA00022989"/>
    </source>
</evidence>
<dbReference type="InterPro" id="IPR035906">
    <property type="entry name" value="MetI-like_sf"/>
</dbReference>
<dbReference type="SUPFAM" id="SSF161098">
    <property type="entry name" value="MetI-like"/>
    <property type="match status" value="1"/>
</dbReference>
<feature type="transmembrane region" description="Helical" evidence="8">
    <location>
        <begin position="20"/>
        <end position="40"/>
    </location>
</feature>
<dbReference type="Proteomes" id="UP000186513">
    <property type="component" value="Unassembled WGS sequence"/>
</dbReference>